<evidence type="ECO:0000313" key="2">
    <source>
        <dbReference type="Proteomes" id="UP000011083"/>
    </source>
</evidence>
<dbReference type="RefSeq" id="XP_004341952.1">
    <property type="nucleotide sequence ID" value="XM_004341904.1"/>
</dbReference>
<dbReference type="Pfam" id="PF10294">
    <property type="entry name" value="Methyltransf_16"/>
    <property type="match status" value="1"/>
</dbReference>
<gene>
    <name evidence="1" type="ORF">ACA1_133850</name>
</gene>
<accession>L8H3N6</accession>
<dbReference type="PANTHER" id="PTHR14614:SF109">
    <property type="entry name" value="RIBOSOMAL LYSINE N-METHYLTRANSFERASE 5"/>
    <property type="match status" value="1"/>
</dbReference>
<dbReference type="OrthoDB" id="413520at2759"/>
<dbReference type="AlphaFoldDB" id="L8H3N6"/>
<sequence>MEGTDWSEIVKEKKIWEDDYEARREELDAKWANEKAEEGEWRRLNRTDKERFLDEFTLDVNGRTLHLEQGIANSPACLGLTVWDASLVLTSYLETKHKEGAFGRGTKAIEFGSGCGVVGIAAATLGATTASG</sequence>
<dbReference type="KEGG" id="acan:ACA1_133850"/>
<name>L8H3N6_ACACF</name>
<evidence type="ECO:0000313" key="1">
    <source>
        <dbReference type="EMBL" id="ELR19852.1"/>
    </source>
</evidence>
<dbReference type="InterPro" id="IPR029063">
    <property type="entry name" value="SAM-dependent_MTases_sf"/>
</dbReference>
<keyword evidence="2" id="KW-1185">Reference proteome</keyword>
<dbReference type="GeneID" id="14920684"/>
<dbReference type="EMBL" id="KB007930">
    <property type="protein sequence ID" value="ELR19852.1"/>
    <property type="molecule type" value="Genomic_DNA"/>
</dbReference>
<dbReference type="InterPro" id="IPR019410">
    <property type="entry name" value="Methyltransf_16"/>
</dbReference>
<dbReference type="VEuPathDB" id="AmoebaDB:ACA1_133850"/>
<dbReference type="Proteomes" id="UP000011083">
    <property type="component" value="Unassembled WGS sequence"/>
</dbReference>
<dbReference type="Gene3D" id="3.40.50.150">
    <property type="entry name" value="Vaccinia Virus protein VP39"/>
    <property type="match status" value="1"/>
</dbReference>
<proteinExistence type="predicted"/>
<organism evidence="1 2">
    <name type="scientific">Acanthamoeba castellanii (strain ATCC 30010 / Neff)</name>
    <dbReference type="NCBI Taxonomy" id="1257118"/>
    <lineage>
        <taxon>Eukaryota</taxon>
        <taxon>Amoebozoa</taxon>
        <taxon>Discosea</taxon>
        <taxon>Longamoebia</taxon>
        <taxon>Centramoebida</taxon>
        <taxon>Acanthamoebidae</taxon>
        <taxon>Acanthamoeba</taxon>
    </lineage>
</organism>
<protein>
    <submittedName>
        <fullName evidence="1">Uncharacterized protein</fullName>
    </submittedName>
</protein>
<dbReference type="PANTHER" id="PTHR14614">
    <property type="entry name" value="HEPATOCELLULAR CARCINOMA-ASSOCIATED ANTIGEN"/>
    <property type="match status" value="1"/>
</dbReference>
<reference evidence="1 2" key="1">
    <citation type="journal article" date="2013" name="Genome Biol.">
        <title>Genome of Acanthamoeba castellanii highlights extensive lateral gene transfer and early evolution of tyrosine kinase signaling.</title>
        <authorList>
            <person name="Clarke M."/>
            <person name="Lohan A.J."/>
            <person name="Liu B."/>
            <person name="Lagkouvardos I."/>
            <person name="Roy S."/>
            <person name="Zafar N."/>
            <person name="Bertelli C."/>
            <person name="Schilde C."/>
            <person name="Kianianmomeni A."/>
            <person name="Burglin T.R."/>
            <person name="Frech C."/>
            <person name="Turcotte B."/>
            <person name="Kopec K.O."/>
            <person name="Synnott J.M."/>
            <person name="Choo C."/>
            <person name="Paponov I."/>
            <person name="Finkler A."/>
            <person name="Soon Heng Tan C."/>
            <person name="Hutchins A.P."/>
            <person name="Weinmeier T."/>
            <person name="Rattei T."/>
            <person name="Chu J.S."/>
            <person name="Gimenez G."/>
            <person name="Irimia M."/>
            <person name="Rigden D.J."/>
            <person name="Fitzpatrick D.A."/>
            <person name="Lorenzo-Morales J."/>
            <person name="Bateman A."/>
            <person name="Chiu C.H."/>
            <person name="Tang P."/>
            <person name="Hegemann P."/>
            <person name="Fromm H."/>
            <person name="Raoult D."/>
            <person name="Greub G."/>
            <person name="Miranda-Saavedra D."/>
            <person name="Chen N."/>
            <person name="Nash P."/>
            <person name="Ginger M.L."/>
            <person name="Horn M."/>
            <person name="Schaap P."/>
            <person name="Caler L."/>
            <person name="Loftus B."/>
        </authorList>
    </citation>
    <scope>NUCLEOTIDE SEQUENCE [LARGE SCALE GENOMIC DNA]</scope>
    <source>
        <strain evidence="1 2">Neff</strain>
    </source>
</reference>